<dbReference type="PANTHER" id="PTHR43619:SF2">
    <property type="entry name" value="S-ADENOSYL-L-METHIONINE-DEPENDENT METHYLTRANSFERASES SUPERFAMILY PROTEIN"/>
    <property type="match status" value="1"/>
</dbReference>
<dbReference type="Gene3D" id="3.40.50.150">
    <property type="entry name" value="Vaccinia Virus protein VP39"/>
    <property type="match status" value="1"/>
</dbReference>
<comment type="caution">
    <text evidence="4">The sequence shown here is derived from an EMBL/GenBank/DDBJ whole genome shotgun (WGS) entry which is preliminary data.</text>
</comment>
<protein>
    <recommendedName>
        <fullName evidence="6">[Phosphatase 2A protein]-leucine-carboxy methyltransferase 1</fullName>
    </recommendedName>
</protein>
<sequence length="482" mass="55402">MENTPSITGGVARTSVLIAGGRTLVTNSFINEQLKISEKLEESFIPYYENVYKKEPFYSEIINDKVASFDPYAYFFCCTKESVQILMEQSEQFLNMIPTQFARNQLAKYVFSKKGLEFTTIEDAKRYCIENYTPVQCFGLMYLDSFNVRFALRNKFIDHIFMMHIKDQTIQQYVILGAGLDTRALRMPFGKESTVWEIDFAQTFQYKEMILNEAIKVIPPISKAKLHRVTSNVLESKQWISSLEETGFDKTKPTAWLLEGLVMYLTEKDIEMLCQEVSLTSASGSSMVIQATGKRGFMGRVMSSFLPTPLRNEYKSASDRPCDYITNCGFTNNVENNTETDLCKRYDFDYVRSFMSMDTDSIIAIGYKPYIVLVSAETNDDTCYKNYELTFIPKDHQYPVGYLVGTACRTQALTIQRIDVYNFKGVPNISQNMNYINKRIELERIVVDYPGGYFTDTNIELRIVHNPQTNAYVANVFYPVSA</sequence>
<dbReference type="GeneID" id="31355763"/>
<evidence type="ECO:0000256" key="1">
    <source>
        <dbReference type="ARBA" id="ARBA00008138"/>
    </source>
</evidence>
<gene>
    <name evidence="4" type="ORF">PPL_00229</name>
</gene>
<keyword evidence="5" id="KW-1185">Reference proteome</keyword>
<dbReference type="GO" id="GO:0032259">
    <property type="term" value="P:methylation"/>
    <property type="evidence" value="ECO:0007669"/>
    <property type="project" value="UniProtKB-KW"/>
</dbReference>
<evidence type="ECO:0000313" key="5">
    <source>
        <dbReference type="Proteomes" id="UP000001396"/>
    </source>
</evidence>
<evidence type="ECO:0000256" key="2">
    <source>
        <dbReference type="ARBA" id="ARBA00022603"/>
    </source>
</evidence>
<dbReference type="NCBIfam" id="TIGR00027">
    <property type="entry name" value="mthyl_TIGR00027"/>
    <property type="match status" value="1"/>
</dbReference>
<dbReference type="InterPro" id="IPR011610">
    <property type="entry name" value="SAM_mthyl_Trfase_ML2640-like"/>
</dbReference>
<dbReference type="RefSeq" id="XP_020438542.1">
    <property type="nucleotide sequence ID" value="XM_020571268.1"/>
</dbReference>
<organism evidence="4 5">
    <name type="scientific">Heterostelium pallidum (strain ATCC 26659 / Pp 5 / PN500)</name>
    <name type="common">Cellular slime mold</name>
    <name type="synonym">Polysphondylium pallidum</name>
    <dbReference type="NCBI Taxonomy" id="670386"/>
    <lineage>
        <taxon>Eukaryota</taxon>
        <taxon>Amoebozoa</taxon>
        <taxon>Evosea</taxon>
        <taxon>Eumycetozoa</taxon>
        <taxon>Dictyostelia</taxon>
        <taxon>Acytosteliales</taxon>
        <taxon>Acytosteliaceae</taxon>
        <taxon>Heterostelium</taxon>
    </lineage>
</organism>
<dbReference type="InterPro" id="IPR007213">
    <property type="entry name" value="Ppm1/Ppm2/Tcmp"/>
</dbReference>
<dbReference type="AlphaFoldDB" id="D3AVW4"/>
<evidence type="ECO:0000313" key="4">
    <source>
        <dbReference type="EMBL" id="EFA86437.1"/>
    </source>
</evidence>
<comment type="similarity">
    <text evidence="1">Belongs to the UPF0677 family.</text>
</comment>
<evidence type="ECO:0008006" key="6">
    <source>
        <dbReference type="Google" id="ProtNLM"/>
    </source>
</evidence>
<keyword evidence="3" id="KW-0808">Transferase</keyword>
<reference evidence="4 5" key="1">
    <citation type="journal article" date="2011" name="Genome Res.">
        <title>Phylogeny-wide analysis of social amoeba genomes highlights ancient origins for complex intercellular communication.</title>
        <authorList>
            <person name="Heidel A.J."/>
            <person name="Lawal H.M."/>
            <person name="Felder M."/>
            <person name="Schilde C."/>
            <person name="Helps N.R."/>
            <person name="Tunggal B."/>
            <person name="Rivero F."/>
            <person name="John U."/>
            <person name="Schleicher M."/>
            <person name="Eichinger L."/>
            <person name="Platzer M."/>
            <person name="Noegel A.A."/>
            <person name="Schaap P."/>
            <person name="Gloeckner G."/>
        </authorList>
    </citation>
    <scope>NUCLEOTIDE SEQUENCE [LARGE SCALE GENOMIC DNA]</scope>
    <source>
        <strain evidence="5">ATCC 26659 / Pp 5 / PN500</strain>
    </source>
</reference>
<name>D3AVW4_HETP5</name>
<dbReference type="SUPFAM" id="SSF53335">
    <property type="entry name" value="S-adenosyl-L-methionine-dependent methyltransferases"/>
    <property type="match status" value="1"/>
</dbReference>
<dbReference type="EMBL" id="ADBJ01000002">
    <property type="protein sequence ID" value="EFA86437.1"/>
    <property type="molecule type" value="Genomic_DNA"/>
</dbReference>
<dbReference type="GO" id="GO:0008168">
    <property type="term" value="F:methyltransferase activity"/>
    <property type="evidence" value="ECO:0007669"/>
    <property type="project" value="UniProtKB-KW"/>
</dbReference>
<evidence type="ECO:0000256" key="3">
    <source>
        <dbReference type="ARBA" id="ARBA00022679"/>
    </source>
</evidence>
<proteinExistence type="inferred from homology"/>
<dbReference type="Proteomes" id="UP000001396">
    <property type="component" value="Unassembled WGS sequence"/>
</dbReference>
<dbReference type="STRING" id="670386.D3AVW4"/>
<keyword evidence="2" id="KW-0489">Methyltransferase</keyword>
<dbReference type="InterPro" id="IPR029063">
    <property type="entry name" value="SAM-dependent_MTases_sf"/>
</dbReference>
<dbReference type="Pfam" id="PF04072">
    <property type="entry name" value="LCM"/>
    <property type="match status" value="1"/>
</dbReference>
<accession>D3AVW4</accession>
<dbReference type="PANTHER" id="PTHR43619">
    <property type="entry name" value="S-ADENOSYL-L-METHIONINE-DEPENDENT METHYLTRANSFERASE YKTD-RELATED"/>
    <property type="match status" value="1"/>
</dbReference>
<dbReference type="InParanoid" id="D3AVW4"/>